<dbReference type="AlphaFoldDB" id="A0A6H0Y4F1"/>
<dbReference type="EMBL" id="CP051143">
    <property type="protein sequence ID" value="QIX01873.1"/>
    <property type="molecule type" value="Genomic_DNA"/>
</dbReference>
<evidence type="ECO:0000313" key="3">
    <source>
        <dbReference type="Proteomes" id="UP000503462"/>
    </source>
</evidence>
<name>A0A6H0Y4F1_9PEZI</name>
<sequence length="89" mass="9125">MVKLEIMTAATKMPALPIPSGLVLLMPSDVAEDDAEAETEAVAEAEADVDAVEGLLVVVVGAEVAVDEYDQGGRTHVLPVGLVALSTPL</sequence>
<protein>
    <submittedName>
        <fullName evidence="2">Uncharacterized protein</fullName>
    </submittedName>
</protein>
<gene>
    <name evidence="2" type="ORF">AMS68_007390</name>
</gene>
<keyword evidence="3" id="KW-1185">Reference proteome</keyword>
<organism evidence="2 3">
    <name type="scientific">Peltaster fructicola</name>
    <dbReference type="NCBI Taxonomy" id="286661"/>
    <lineage>
        <taxon>Eukaryota</taxon>
        <taxon>Fungi</taxon>
        <taxon>Dikarya</taxon>
        <taxon>Ascomycota</taxon>
        <taxon>Pezizomycotina</taxon>
        <taxon>Dothideomycetes</taxon>
        <taxon>Dothideomycetes incertae sedis</taxon>
        <taxon>Peltaster</taxon>
    </lineage>
</organism>
<feature type="coiled-coil region" evidence="1">
    <location>
        <begin position="28"/>
        <end position="55"/>
    </location>
</feature>
<dbReference type="Proteomes" id="UP000503462">
    <property type="component" value="Chromosome 5"/>
</dbReference>
<proteinExistence type="predicted"/>
<reference evidence="2 3" key="1">
    <citation type="journal article" date="2016" name="Sci. Rep.">
        <title>Peltaster fructicola genome reveals evolution from an invasive phytopathogen to an ectophytic parasite.</title>
        <authorList>
            <person name="Xu C."/>
            <person name="Chen H."/>
            <person name="Gleason M.L."/>
            <person name="Xu J.R."/>
            <person name="Liu H."/>
            <person name="Zhang R."/>
            <person name="Sun G."/>
        </authorList>
    </citation>
    <scope>NUCLEOTIDE SEQUENCE [LARGE SCALE GENOMIC DNA]</scope>
    <source>
        <strain evidence="2 3">LNHT1506</strain>
    </source>
</reference>
<evidence type="ECO:0000256" key="1">
    <source>
        <dbReference type="SAM" id="Coils"/>
    </source>
</evidence>
<evidence type="ECO:0000313" key="2">
    <source>
        <dbReference type="EMBL" id="QIX01873.1"/>
    </source>
</evidence>
<keyword evidence="1" id="KW-0175">Coiled coil</keyword>
<accession>A0A6H0Y4F1</accession>